<organism evidence="1">
    <name type="scientific">Chryseobacterium sp. B5</name>
    <dbReference type="NCBI Taxonomy" id="2050562"/>
    <lineage>
        <taxon>Bacteria</taxon>
        <taxon>Pseudomonadati</taxon>
        <taxon>Bacteroidota</taxon>
        <taxon>Flavobacteriia</taxon>
        <taxon>Flavobacteriales</taxon>
        <taxon>Weeksellaceae</taxon>
        <taxon>Chryseobacterium group</taxon>
        <taxon>Chryseobacterium</taxon>
    </lineage>
</organism>
<evidence type="ECO:0000313" key="1">
    <source>
        <dbReference type="EMBL" id="PII36106.1"/>
    </source>
</evidence>
<reference evidence="1" key="1">
    <citation type="submission" date="2017-10" db="EMBL/GenBank/DDBJ databases">
        <title>Chryseobacterium sp. B5 is a hydrocarbonoclastic and plant growth promoting bacterium.</title>
        <authorList>
            <person name="Thijs S."/>
            <person name="Gkorezis P."/>
            <person name="Van Hamme J."/>
        </authorList>
    </citation>
    <scope>NUCLEOTIDE SEQUENCE</scope>
    <source>
        <strain evidence="1">B5</strain>
    </source>
</reference>
<sequence>MTAATIPAAEFAARLAGLITGLPIGADNLTHEQVARAFLRVSLEAKKLGREYAAQALGQPIPVSTTTEDHPHGI</sequence>
<protein>
    <submittedName>
        <fullName evidence="1">Uncharacterized protein</fullName>
    </submittedName>
</protein>
<accession>A0A2G7T8A0</accession>
<proteinExistence type="predicted"/>
<gene>
    <name evidence="1" type="ORF">CTI11_09265</name>
</gene>
<dbReference type="EMBL" id="PEKC01000025">
    <property type="protein sequence ID" value="PII36106.1"/>
    <property type="molecule type" value="Genomic_DNA"/>
</dbReference>
<comment type="caution">
    <text evidence="1">The sequence shown here is derived from an EMBL/GenBank/DDBJ whole genome shotgun (WGS) entry which is preliminary data.</text>
</comment>
<dbReference type="AlphaFoldDB" id="A0A2G7T8A0"/>
<name>A0A2G7T8A0_9FLAO</name>